<dbReference type="RefSeq" id="WP_317488180.1">
    <property type="nucleotide sequence ID" value="NZ_CP136051.1"/>
</dbReference>
<feature type="transmembrane region" description="Helical" evidence="6">
    <location>
        <begin position="735"/>
        <end position="760"/>
    </location>
</feature>
<dbReference type="InterPro" id="IPR025857">
    <property type="entry name" value="MacB_PCD"/>
</dbReference>
<evidence type="ECO:0000256" key="3">
    <source>
        <dbReference type="ARBA" id="ARBA00022692"/>
    </source>
</evidence>
<dbReference type="InterPro" id="IPR003838">
    <property type="entry name" value="ABC3_permease_C"/>
</dbReference>
<dbReference type="InterPro" id="IPR050250">
    <property type="entry name" value="Macrolide_Exporter_MacB"/>
</dbReference>
<feature type="transmembrane region" description="Helical" evidence="6">
    <location>
        <begin position="692"/>
        <end position="714"/>
    </location>
</feature>
<feature type="domain" description="MacB-like periplasmic core" evidence="8">
    <location>
        <begin position="446"/>
        <end position="619"/>
    </location>
</feature>
<feature type="transmembrane region" description="Helical" evidence="6">
    <location>
        <begin position="437"/>
        <end position="457"/>
    </location>
</feature>
<evidence type="ECO:0000256" key="1">
    <source>
        <dbReference type="ARBA" id="ARBA00004651"/>
    </source>
</evidence>
<comment type="subcellular location">
    <subcellularLocation>
        <location evidence="1">Cell membrane</location>
        <topology evidence="1">Multi-pass membrane protein</topology>
    </subcellularLocation>
</comment>
<feature type="transmembrane region" description="Helical" evidence="6">
    <location>
        <begin position="350"/>
        <end position="371"/>
    </location>
</feature>
<feature type="domain" description="ABC3 transporter permease C-terminal" evidence="7">
    <location>
        <begin position="300"/>
        <end position="414"/>
    </location>
</feature>
<accession>A0ABZ0IM76</accession>
<feature type="transmembrane region" description="Helical" evidence="6">
    <location>
        <begin position="383"/>
        <end position="416"/>
    </location>
</feature>
<evidence type="ECO:0000256" key="4">
    <source>
        <dbReference type="ARBA" id="ARBA00022989"/>
    </source>
</evidence>
<proteinExistence type="predicted"/>
<evidence type="ECO:0000313" key="10">
    <source>
        <dbReference type="Proteomes" id="UP001302349"/>
    </source>
</evidence>
<dbReference type="PANTHER" id="PTHR30572:SF18">
    <property type="entry name" value="ABC-TYPE MACROLIDE FAMILY EXPORT SYSTEM PERMEASE COMPONENT 2"/>
    <property type="match status" value="1"/>
</dbReference>
<dbReference type="Pfam" id="PF12704">
    <property type="entry name" value="MacB_PCD"/>
    <property type="match status" value="2"/>
</dbReference>
<feature type="transmembrane region" description="Helical" evidence="6">
    <location>
        <begin position="780"/>
        <end position="798"/>
    </location>
</feature>
<dbReference type="EMBL" id="CP136051">
    <property type="protein sequence ID" value="WOK05420.1"/>
    <property type="molecule type" value="Genomic_DNA"/>
</dbReference>
<gene>
    <name evidence="9" type="ORF">RT717_20270</name>
</gene>
<feature type="transmembrane region" description="Helical" evidence="6">
    <location>
        <begin position="12"/>
        <end position="35"/>
    </location>
</feature>
<dbReference type="Pfam" id="PF02687">
    <property type="entry name" value="FtsX"/>
    <property type="match status" value="2"/>
</dbReference>
<evidence type="ECO:0000259" key="8">
    <source>
        <dbReference type="Pfam" id="PF12704"/>
    </source>
</evidence>
<keyword evidence="2" id="KW-1003">Cell membrane</keyword>
<keyword evidence="10" id="KW-1185">Reference proteome</keyword>
<protein>
    <submittedName>
        <fullName evidence="9">ABC transporter permease</fullName>
    </submittedName>
</protein>
<feature type="domain" description="ABC3 transporter permease C-terminal" evidence="7">
    <location>
        <begin position="695"/>
        <end position="808"/>
    </location>
</feature>
<evidence type="ECO:0000313" key="9">
    <source>
        <dbReference type="EMBL" id="WOK05420.1"/>
    </source>
</evidence>
<reference evidence="9 10" key="1">
    <citation type="journal article" date="2023" name="Microbiol. Resour. Announc.">
        <title>Complete Genome Sequence of Imperialibacter roseus strain P4T.</title>
        <authorList>
            <person name="Tizabi D.R."/>
            <person name="Bachvaroff T."/>
            <person name="Hill R.T."/>
        </authorList>
    </citation>
    <scope>NUCLEOTIDE SEQUENCE [LARGE SCALE GENOMIC DNA]</scope>
    <source>
        <strain evidence="9 10">P4T</strain>
    </source>
</reference>
<name>A0ABZ0IM76_9BACT</name>
<evidence type="ECO:0000256" key="6">
    <source>
        <dbReference type="SAM" id="Phobius"/>
    </source>
</evidence>
<dbReference type="PANTHER" id="PTHR30572">
    <property type="entry name" value="MEMBRANE COMPONENT OF TRANSPORTER-RELATED"/>
    <property type="match status" value="1"/>
</dbReference>
<evidence type="ECO:0000256" key="2">
    <source>
        <dbReference type="ARBA" id="ARBA00022475"/>
    </source>
</evidence>
<feature type="domain" description="MacB-like periplasmic core" evidence="8">
    <location>
        <begin position="14"/>
        <end position="247"/>
    </location>
</feature>
<keyword evidence="5 6" id="KW-0472">Membrane</keyword>
<evidence type="ECO:0000259" key="7">
    <source>
        <dbReference type="Pfam" id="PF02687"/>
    </source>
</evidence>
<organism evidence="9 10">
    <name type="scientific">Imperialibacter roseus</name>
    <dbReference type="NCBI Taxonomy" id="1324217"/>
    <lineage>
        <taxon>Bacteria</taxon>
        <taxon>Pseudomonadati</taxon>
        <taxon>Bacteroidota</taxon>
        <taxon>Cytophagia</taxon>
        <taxon>Cytophagales</taxon>
        <taxon>Flammeovirgaceae</taxon>
        <taxon>Imperialibacter</taxon>
    </lineage>
</organism>
<keyword evidence="3 6" id="KW-0812">Transmembrane</keyword>
<dbReference type="Proteomes" id="UP001302349">
    <property type="component" value="Chromosome"/>
</dbReference>
<sequence length="815" mass="90939">MASFRSLLKNRFFSALNIIGLSIGVAVFMLIAQYVHFERSYENFIPEAVNIYRVKLDVFRNGERVISSAENYPGAGPAFLHEFSEVTNYARLYNLGYKNNVIITYTPEAGEPVAFKQRRFLYADSSFLSLMGYEMVSGDAATALAEPFKAVISETQAKKYFGNDNPIGKLIRMQDDDFNNELCEVTGVFRDLPPNTHLKFDVLFSYKTLYARGEYAPGRYNTSWARKDMYTFVKLRPGTDLDAFEGKFPAVLDKYKPKDQTIAVEDKLSLQALQDIHLHSNLADEPETNGDADIVLFLGLIGVFVIIIAWINYVNLATARALERAREVGIRKVMGAYKNQLIAQFMVESAMVNLIAIVLALIISLACLGIYNNVSGLSLTASYFVYGWFVLMVAVIWLVGTILSGFYPAFVLSSFAPVEVLRGKMATSQRGVMLRKGLVLLQFVASVSLIAGTLIVFNQLKYMTSQDIGVNIDQVLVVERPGIAPRDREAFNSSIDVFRNEIKQSPALNAVSTTATVPGKQRDYIVGVKKYGTSDDNIVPLRFNSMDYDYQDVFEPSLIAGRYFAREFTADQDTSVIITESAVSLLGFSSPADAVGKFVDVPGFRWAPKIVGVVNDYHQKSFKNALEPSIFYCTLYGGEFYSVRLVTNDLQGAIKEVQAAWTRAFPGNPFDYFFLDDYFNTQYENERKFGKLFTTFAVLAVLIGCLGLLGLATFTAQQRTKEIAIRKVLGSKVAGIFFLLLKDYLIIIGIAIVASAPIVYFFMQNWINDFPYQTEIGIDVFALAGLAVLVISVLTVSFQTMKVATANPVRSLRNE</sequence>
<feature type="transmembrane region" description="Helical" evidence="6">
    <location>
        <begin position="294"/>
        <end position="316"/>
    </location>
</feature>
<evidence type="ECO:0000256" key="5">
    <source>
        <dbReference type="ARBA" id="ARBA00023136"/>
    </source>
</evidence>
<keyword evidence="4 6" id="KW-1133">Transmembrane helix</keyword>